<protein>
    <submittedName>
        <fullName evidence="1">Uncharacterized protein</fullName>
    </submittedName>
</protein>
<organism evidence="1 2">
    <name type="scientific">Paenibacillus apiarius</name>
    <dbReference type="NCBI Taxonomy" id="46240"/>
    <lineage>
        <taxon>Bacteria</taxon>
        <taxon>Bacillati</taxon>
        <taxon>Bacillota</taxon>
        <taxon>Bacilli</taxon>
        <taxon>Bacillales</taxon>
        <taxon>Paenibacillaceae</taxon>
        <taxon>Paenibacillus</taxon>
    </lineage>
</organism>
<dbReference type="EMBL" id="JAMDLW010000017">
    <property type="protein sequence ID" value="MCY9520629.1"/>
    <property type="molecule type" value="Genomic_DNA"/>
</dbReference>
<dbReference type="RefSeq" id="WP_176392884.1">
    <property type="nucleotide sequence ID" value="NZ_JAMDLV010000069.1"/>
</dbReference>
<evidence type="ECO:0000313" key="2">
    <source>
        <dbReference type="Proteomes" id="UP001207626"/>
    </source>
</evidence>
<accession>A0ABT4DTF6</accession>
<sequence>MKKESTLKTLLIQPPALSSSKITTNKENTLTKEELIKIAKTMIKNNI</sequence>
<keyword evidence="2" id="KW-1185">Reference proteome</keyword>
<proteinExistence type="predicted"/>
<name>A0ABT4DTF6_9BACL</name>
<reference evidence="1 2" key="1">
    <citation type="submission" date="2022-05" db="EMBL/GenBank/DDBJ databases">
        <title>Genome Sequencing of Bee-Associated Microbes.</title>
        <authorList>
            <person name="Dunlap C."/>
        </authorList>
    </citation>
    <scope>NUCLEOTIDE SEQUENCE [LARGE SCALE GENOMIC DNA]</scope>
    <source>
        <strain evidence="1 2">NRRL NRS-1438</strain>
    </source>
</reference>
<evidence type="ECO:0000313" key="1">
    <source>
        <dbReference type="EMBL" id="MCY9520629.1"/>
    </source>
</evidence>
<gene>
    <name evidence="1" type="ORF">M5X09_13305</name>
</gene>
<comment type="caution">
    <text evidence="1">The sequence shown here is derived from an EMBL/GenBank/DDBJ whole genome shotgun (WGS) entry which is preliminary data.</text>
</comment>
<dbReference type="Proteomes" id="UP001207626">
    <property type="component" value="Unassembled WGS sequence"/>
</dbReference>